<dbReference type="InterPro" id="IPR050095">
    <property type="entry name" value="ECF_ABC_transporter_ATP-bd"/>
</dbReference>
<evidence type="ECO:0000256" key="8">
    <source>
        <dbReference type="ARBA" id="ARBA00023136"/>
    </source>
</evidence>
<dbReference type="Gene3D" id="3.40.50.300">
    <property type="entry name" value="P-loop containing nucleotide triphosphate hydrolases"/>
    <property type="match status" value="2"/>
</dbReference>
<dbReference type="InterPro" id="IPR015856">
    <property type="entry name" value="ABC_transpr_CbiO/EcfA_su"/>
</dbReference>
<keyword evidence="5" id="KW-0547">Nucleotide-binding</keyword>
<dbReference type="Pfam" id="PF00005">
    <property type="entry name" value="ABC_tran"/>
    <property type="match status" value="2"/>
</dbReference>
<dbReference type="EMBL" id="DVMW01000037">
    <property type="protein sequence ID" value="HIU36217.1"/>
    <property type="molecule type" value="Genomic_DNA"/>
</dbReference>
<evidence type="ECO:0000256" key="1">
    <source>
        <dbReference type="ARBA" id="ARBA00004202"/>
    </source>
</evidence>
<dbReference type="PROSITE" id="PS00211">
    <property type="entry name" value="ABC_TRANSPORTER_1"/>
    <property type="match status" value="1"/>
</dbReference>
<dbReference type="PANTHER" id="PTHR43553">
    <property type="entry name" value="HEAVY METAL TRANSPORTER"/>
    <property type="match status" value="1"/>
</dbReference>
<evidence type="ECO:0000259" key="9">
    <source>
        <dbReference type="PROSITE" id="PS50893"/>
    </source>
</evidence>
<name>A0A9D1IHM4_9FIRM</name>
<feature type="domain" description="ABC transporter" evidence="9">
    <location>
        <begin position="294"/>
        <end position="517"/>
    </location>
</feature>
<dbReference type="InterPro" id="IPR027417">
    <property type="entry name" value="P-loop_NTPase"/>
</dbReference>
<evidence type="ECO:0000256" key="3">
    <source>
        <dbReference type="ARBA" id="ARBA00022448"/>
    </source>
</evidence>
<protein>
    <submittedName>
        <fullName evidence="10">ATP-binding cassette domain-containing protein</fullName>
    </submittedName>
</protein>
<organism evidence="10 11">
    <name type="scientific">Candidatus Fimenecus excrementigallinarum</name>
    <dbReference type="NCBI Taxonomy" id="2840816"/>
    <lineage>
        <taxon>Bacteria</taxon>
        <taxon>Bacillati</taxon>
        <taxon>Bacillota</taxon>
        <taxon>Clostridia</taxon>
        <taxon>Candidatus Fimenecus</taxon>
    </lineage>
</organism>
<keyword evidence="8" id="KW-0472">Membrane</keyword>
<keyword evidence="6 10" id="KW-0067">ATP-binding</keyword>
<dbReference type="GO" id="GO:0005524">
    <property type="term" value="F:ATP binding"/>
    <property type="evidence" value="ECO:0007669"/>
    <property type="project" value="UniProtKB-KW"/>
</dbReference>
<keyword evidence="4" id="KW-1003">Cell membrane</keyword>
<evidence type="ECO:0000313" key="11">
    <source>
        <dbReference type="Proteomes" id="UP000824071"/>
    </source>
</evidence>
<dbReference type="SMART" id="SM00382">
    <property type="entry name" value="AAA"/>
    <property type="match status" value="2"/>
</dbReference>
<dbReference type="InterPro" id="IPR017871">
    <property type="entry name" value="ABC_transporter-like_CS"/>
</dbReference>
<evidence type="ECO:0000256" key="2">
    <source>
        <dbReference type="ARBA" id="ARBA00005417"/>
    </source>
</evidence>
<dbReference type="GO" id="GO:0043190">
    <property type="term" value="C:ATP-binding cassette (ABC) transporter complex"/>
    <property type="evidence" value="ECO:0007669"/>
    <property type="project" value="TreeGrafter"/>
</dbReference>
<evidence type="ECO:0000256" key="5">
    <source>
        <dbReference type="ARBA" id="ARBA00022741"/>
    </source>
</evidence>
<dbReference type="GO" id="GO:0042626">
    <property type="term" value="F:ATPase-coupled transmembrane transporter activity"/>
    <property type="evidence" value="ECO:0007669"/>
    <property type="project" value="TreeGrafter"/>
</dbReference>
<evidence type="ECO:0000256" key="7">
    <source>
        <dbReference type="ARBA" id="ARBA00022967"/>
    </source>
</evidence>
<accession>A0A9D1IHM4</accession>
<proteinExistence type="inferred from homology"/>
<reference evidence="10" key="2">
    <citation type="journal article" date="2021" name="PeerJ">
        <title>Extensive microbial diversity within the chicken gut microbiome revealed by metagenomics and culture.</title>
        <authorList>
            <person name="Gilroy R."/>
            <person name="Ravi A."/>
            <person name="Getino M."/>
            <person name="Pursley I."/>
            <person name="Horton D.L."/>
            <person name="Alikhan N.F."/>
            <person name="Baker D."/>
            <person name="Gharbi K."/>
            <person name="Hall N."/>
            <person name="Watson M."/>
            <person name="Adriaenssens E.M."/>
            <person name="Foster-Nyarko E."/>
            <person name="Jarju S."/>
            <person name="Secka A."/>
            <person name="Antonio M."/>
            <person name="Oren A."/>
            <person name="Chaudhuri R.R."/>
            <person name="La Ragione R."/>
            <person name="Hildebrand F."/>
            <person name="Pallen M.J."/>
        </authorList>
    </citation>
    <scope>NUCLEOTIDE SEQUENCE</scope>
    <source>
        <strain evidence="10">ChiGjej1B1-19959</strain>
    </source>
</reference>
<keyword evidence="3" id="KW-0813">Transport</keyword>
<feature type="domain" description="ABC transporter" evidence="9">
    <location>
        <begin position="4"/>
        <end position="242"/>
    </location>
</feature>
<keyword evidence="7" id="KW-1278">Translocase</keyword>
<dbReference type="AlphaFoldDB" id="A0A9D1IHM4"/>
<dbReference type="PANTHER" id="PTHR43553:SF24">
    <property type="entry name" value="ENERGY-COUPLING FACTOR TRANSPORTER ATP-BINDING PROTEIN ECFA1"/>
    <property type="match status" value="1"/>
</dbReference>
<reference evidence="10" key="1">
    <citation type="submission" date="2020-10" db="EMBL/GenBank/DDBJ databases">
        <authorList>
            <person name="Gilroy R."/>
        </authorList>
    </citation>
    <scope>NUCLEOTIDE SEQUENCE</scope>
    <source>
        <strain evidence="10">ChiGjej1B1-19959</strain>
    </source>
</reference>
<comment type="similarity">
    <text evidence="2">Belongs to the ABC transporter superfamily.</text>
</comment>
<sequence>MEILRVENISFAYPGEEKAALSDVTFSVRAGEFVVLCGETGCGKTTLLRLFKRELAPRGSLRGDIWCFGQPQSALSARDSAAKLGFVWQDPEAQIVTDRVFGELAFGAENLGLPPAVIRRRMAETAAWLGIQNWLRQETHTLSGGQKQLLNLAAVLVMRPDVLLLDEPTAQLDPVAASEFLQTLHRLNRELGLTILLSEHRLEEAFPLADRVLLLRGGRLAANGAPRCVAEALCREPENAMCDALPGAARLFKRLGGEGECPLTVREGKRFLQRFRFDRPPAPEAPKPPQKPLVKLRDVWFRYAKKEPDVLRGLCFDLYRGEICCVLGGNGAGKTTLLQLLAGAKKPWRGRILSDKARKAALLPQEVRLLFTEETVRQDLLLLLEVLGVPAAEREARVREAARRMRVEPLLDRHPYDVSGGERQRCALAKALLTEPELLLLDEPTKGLDAACKRELRALLRQLAAQGVCVLLVTHDVEFAAAAADRCALLFDGDMVGAGTPADFFSENSFYTTAAARIAHDLCPRAVTCAAVAARCTGKADAPC</sequence>
<dbReference type="InterPro" id="IPR003439">
    <property type="entry name" value="ABC_transporter-like_ATP-bd"/>
</dbReference>
<dbReference type="SUPFAM" id="SSF52540">
    <property type="entry name" value="P-loop containing nucleoside triphosphate hydrolases"/>
    <property type="match status" value="2"/>
</dbReference>
<evidence type="ECO:0000313" key="10">
    <source>
        <dbReference type="EMBL" id="HIU36217.1"/>
    </source>
</evidence>
<comment type="subcellular location">
    <subcellularLocation>
        <location evidence="1">Cell membrane</location>
        <topology evidence="1">Peripheral membrane protein</topology>
    </subcellularLocation>
</comment>
<dbReference type="Proteomes" id="UP000824071">
    <property type="component" value="Unassembled WGS sequence"/>
</dbReference>
<comment type="caution">
    <text evidence="10">The sequence shown here is derived from an EMBL/GenBank/DDBJ whole genome shotgun (WGS) entry which is preliminary data.</text>
</comment>
<dbReference type="PROSITE" id="PS50893">
    <property type="entry name" value="ABC_TRANSPORTER_2"/>
    <property type="match status" value="2"/>
</dbReference>
<dbReference type="CDD" id="cd03225">
    <property type="entry name" value="ABC_cobalt_CbiO_domain1"/>
    <property type="match status" value="2"/>
</dbReference>
<dbReference type="GO" id="GO:0016887">
    <property type="term" value="F:ATP hydrolysis activity"/>
    <property type="evidence" value="ECO:0007669"/>
    <property type="project" value="InterPro"/>
</dbReference>
<gene>
    <name evidence="10" type="ORF">IAC53_06425</name>
</gene>
<evidence type="ECO:0000256" key="4">
    <source>
        <dbReference type="ARBA" id="ARBA00022475"/>
    </source>
</evidence>
<dbReference type="InterPro" id="IPR003593">
    <property type="entry name" value="AAA+_ATPase"/>
</dbReference>
<evidence type="ECO:0000256" key="6">
    <source>
        <dbReference type="ARBA" id="ARBA00022840"/>
    </source>
</evidence>